<dbReference type="GO" id="GO:0004497">
    <property type="term" value="F:monooxygenase activity"/>
    <property type="evidence" value="ECO:0007669"/>
    <property type="project" value="UniProtKB-KW"/>
</dbReference>
<reference evidence="2 3" key="1">
    <citation type="submission" date="2024-09" db="EMBL/GenBank/DDBJ databases">
        <authorList>
            <person name="Sun Q."/>
            <person name="Mori K."/>
        </authorList>
    </citation>
    <scope>NUCLEOTIDE SEQUENCE [LARGE SCALE GENOMIC DNA]</scope>
    <source>
        <strain evidence="2 3">TISTR 1856</strain>
    </source>
</reference>
<evidence type="ECO:0000256" key="1">
    <source>
        <dbReference type="SAM" id="MobiDB-lite"/>
    </source>
</evidence>
<feature type="compositionally biased region" description="Basic and acidic residues" evidence="1">
    <location>
        <begin position="8"/>
        <end position="30"/>
    </location>
</feature>
<keyword evidence="3" id="KW-1185">Reference proteome</keyword>
<proteinExistence type="predicted"/>
<keyword evidence="2" id="KW-0503">Monooxygenase</keyword>
<name>A0ABV5LUD4_9ACTN</name>
<accession>A0ABV5LUD4</accession>
<keyword evidence="2" id="KW-0560">Oxidoreductase</keyword>
<dbReference type="EMBL" id="JBHMDM010000007">
    <property type="protein sequence ID" value="MFB9377683.1"/>
    <property type="molecule type" value="Genomic_DNA"/>
</dbReference>
<sequence length="259" mass="28404">MTRPHGPRSGERHVPGRPDPRRPATERPGPERPACVSVHVWTVPTRAVGAALGRMALDRVRLTRTPGARFAKLLGTGDGRTFTVRDADLRRWALLVAWSSTEAADAFAGSAVLRDWDRSAEHRTVLRLAPLTSRGRWSGREPFGPSDPAAARAHTGPVASITRARLRMHRAPSFWRAVPPVSSDLNTVPGLRYATGIGEAPVGLQGTLSVWDSTQALTGFAHRRRPHLDVMNRTPEENWYVEELFARFAVLSAEGLDPA</sequence>
<dbReference type="CDD" id="cd21650">
    <property type="entry name" value="CrtA-like"/>
    <property type="match status" value="1"/>
</dbReference>
<dbReference type="InterPro" id="IPR049574">
    <property type="entry name" value="CrtA-like"/>
</dbReference>
<protein>
    <submittedName>
        <fullName evidence="2">Monooxygenase</fullName>
    </submittedName>
</protein>
<evidence type="ECO:0000313" key="3">
    <source>
        <dbReference type="Proteomes" id="UP001589748"/>
    </source>
</evidence>
<dbReference type="Proteomes" id="UP001589748">
    <property type="component" value="Unassembled WGS sequence"/>
</dbReference>
<feature type="region of interest" description="Disordered" evidence="1">
    <location>
        <begin position="1"/>
        <end position="32"/>
    </location>
</feature>
<dbReference type="RefSeq" id="WP_380138007.1">
    <property type="nucleotide sequence ID" value="NZ_JBHLUI010000008.1"/>
</dbReference>
<gene>
    <name evidence="2" type="ORF">ACFFVI_11970</name>
</gene>
<evidence type="ECO:0000313" key="2">
    <source>
        <dbReference type="EMBL" id="MFB9377683.1"/>
    </source>
</evidence>
<organism evidence="2 3">
    <name type="scientific">Kineococcus gynurae</name>
    <dbReference type="NCBI Taxonomy" id="452979"/>
    <lineage>
        <taxon>Bacteria</taxon>
        <taxon>Bacillati</taxon>
        <taxon>Actinomycetota</taxon>
        <taxon>Actinomycetes</taxon>
        <taxon>Kineosporiales</taxon>
        <taxon>Kineosporiaceae</taxon>
        <taxon>Kineococcus</taxon>
    </lineage>
</organism>
<comment type="caution">
    <text evidence="2">The sequence shown here is derived from an EMBL/GenBank/DDBJ whole genome shotgun (WGS) entry which is preliminary data.</text>
</comment>